<dbReference type="PROSITE" id="PS00018">
    <property type="entry name" value="EF_HAND_1"/>
    <property type="match status" value="3"/>
</dbReference>
<dbReference type="Gene3D" id="1.10.238.10">
    <property type="entry name" value="EF-hand"/>
    <property type="match status" value="1"/>
</dbReference>
<dbReference type="SMART" id="SM00054">
    <property type="entry name" value="EFh"/>
    <property type="match status" value="3"/>
</dbReference>
<dbReference type="Proteomes" id="UP000791440">
    <property type="component" value="Unassembled WGS sequence"/>
</dbReference>
<gene>
    <name evidence="3" type="primary">jhdk</name>
    <name evidence="4" type="ORF">O3G_MSEX008658</name>
</gene>
<feature type="domain" description="EF-hand" evidence="2">
    <location>
        <begin position="5"/>
        <end position="41"/>
    </location>
</feature>
<keyword evidence="3" id="KW-0418">Kinase</keyword>
<organism evidence="3">
    <name type="scientific">Manduca sexta</name>
    <name type="common">Tobacco hawkmoth</name>
    <name type="synonym">Tobacco hornworm</name>
    <dbReference type="NCBI Taxonomy" id="7130"/>
    <lineage>
        <taxon>Eukaryota</taxon>
        <taxon>Metazoa</taxon>
        <taxon>Ecdysozoa</taxon>
        <taxon>Arthropoda</taxon>
        <taxon>Hexapoda</taxon>
        <taxon>Insecta</taxon>
        <taxon>Pterygota</taxon>
        <taxon>Neoptera</taxon>
        <taxon>Endopterygota</taxon>
        <taxon>Lepidoptera</taxon>
        <taxon>Glossata</taxon>
        <taxon>Ditrysia</taxon>
        <taxon>Bombycoidea</taxon>
        <taxon>Sphingidae</taxon>
        <taxon>Sphinginae</taxon>
        <taxon>Sphingini</taxon>
        <taxon>Manduca</taxon>
    </lineage>
</organism>
<dbReference type="SUPFAM" id="SSF47473">
    <property type="entry name" value="EF-hand"/>
    <property type="match status" value="1"/>
</dbReference>
<dbReference type="InterPro" id="IPR018247">
    <property type="entry name" value="EF_Hand_1_Ca_BS"/>
</dbReference>
<keyword evidence="1" id="KW-0106">Calcium</keyword>
<dbReference type="EMBL" id="JH668465">
    <property type="protein sequence ID" value="KAG6454345.1"/>
    <property type="molecule type" value="Genomic_DNA"/>
</dbReference>
<evidence type="ECO:0000259" key="2">
    <source>
        <dbReference type="PROSITE" id="PS50222"/>
    </source>
</evidence>
<dbReference type="GO" id="GO:0016301">
    <property type="term" value="F:kinase activity"/>
    <property type="evidence" value="ECO:0007669"/>
    <property type="project" value="UniProtKB-KW"/>
</dbReference>
<dbReference type="AlphaFoldDB" id="Q8T8F5"/>
<evidence type="ECO:0000313" key="3">
    <source>
        <dbReference type="EMBL" id="CAD23378.1"/>
    </source>
</evidence>
<dbReference type="OrthoDB" id="9974725at2759"/>
<name>Q8T8F5_MANSE</name>
<dbReference type="Pfam" id="PF13202">
    <property type="entry name" value="EF-hand_5"/>
    <property type="match status" value="3"/>
</dbReference>
<sequence>MVSDFRKKKLLHVFTAFFDTNGSGTIDKKDFELAISRISQMRGWKAGDAKYKEVENALNQVWEGLSKADTDNDGQVSKDEWIALWDNYSSNPADWQNVYCKFIFQLEDASNDGSIDSEEFSSVYASFGLNKAEAVAAFQKMSSGKASVSWAEFQGLFKEYFSAEDMNAPGNFIFGKTSF</sequence>
<dbReference type="InterPro" id="IPR002048">
    <property type="entry name" value="EF_hand_dom"/>
</dbReference>
<dbReference type="InterPro" id="IPR011992">
    <property type="entry name" value="EF-hand-dom_pair"/>
</dbReference>
<proteinExistence type="evidence at transcript level"/>
<dbReference type="CDD" id="cd00051">
    <property type="entry name" value="EFh"/>
    <property type="match status" value="1"/>
</dbReference>
<keyword evidence="5" id="KW-1185">Reference proteome</keyword>
<reference evidence="3" key="1">
    <citation type="journal article" date="2002" name="J. Biol. Chem.">
        <title>Juvenile hormone diol kinase. II. Sequencing, cloning, and molecular modeling of juvenile hormone-selective diol kinase from Manduca sexta.</title>
        <authorList>
            <person name="Maxwell R.A."/>
            <person name="Welch W.H."/>
            <person name="Horodyski F.M."/>
            <person name="Schegg K.M."/>
            <person name="Schooley D.A."/>
        </authorList>
    </citation>
    <scope>NUCLEOTIDE SEQUENCE</scope>
    <source>
        <tissue evidence="3">Midgut</tissue>
    </source>
</reference>
<evidence type="ECO:0000256" key="1">
    <source>
        <dbReference type="ARBA" id="ARBA00022837"/>
    </source>
</evidence>
<dbReference type="PROSITE" id="PS50222">
    <property type="entry name" value="EF_HAND_2"/>
    <property type="match status" value="3"/>
</dbReference>
<evidence type="ECO:0000313" key="4">
    <source>
        <dbReference type="EMBL" id="KAG6454345.1"/>
    </source>
</evidence>
<dbReference type="GO" id="GO:0005509">
    <property type="term" value="F:calcium ion binding"/>
    <property type="evidence" value="ECO:0007669"/>
    <property type="project" value="InterPro"/>
</dbReference>
<evidence type="ECO:0000313" key="5">
    <source>
        <dbReference type="Proteomes" id="UP000791440"/>
    </source>
</evidence>
<keyword evidence="3" id="KW-0808">Transferase</keyword>
<feature type="domain" description="EF-hand" evidence="2">
    <location>
        <begin position="95"/>
        <end position="130"/>
    </location>
</feature>
<protein>
    <submittedName>
        <fullName evidence="3">Juvenile hormone diol kinase</fullName>
    </submittedName>
</protein>
<accession>Q8T8F5</accession>
<reference evidence="4" key="2">
    <citation type="journal article" date="2016" name="Insect Biochem. Mol. Biol.">
        <title>Multifaceted biological insights from a draft genome sequence of the tobacco hornworm moth, Manduca sexta.</title>
        <authorList>
            <person name="Kanost M.R."/>
            <person name="Arrese E.L."/>
            <person name="Cao X."/>
            <person name="Chen Y.R."/>
            <person name="Chellapilla S."/>
            <person name="Goldsmith M.R."/>
            <person name="Grosse-Wilde E."/>
            <person name="Heckel D.G."/>
            <person name="Herndon N."/>
            <person name="Jiang H."/>
            <person name="Papanicolaou A."/>
            <person name="Qu J."/>
            <person name="Soulages J.L."/>
            <person name="Vogel H."/>
            <person name="Walters J."/>
            <person name="Waterhouse R.M."/>
            <person name="Ahn S.J."/>
            <person name="Almeida F.C."/>
            <person name="An C."/>
            <person name="Aqrawi P."/>
            <person name="Bretschneider A."/>
            <person name="Bryant W.B."/>
            <person name="Bucks S."/>
            <person name="Chao H."/>
            <person name="Chevignon G."/>
            <person name="Christen J.M."/>
            <person name="Clarke D.F."/>
            <person name="Dittmer N.T."/>
            <person name="Ferguson L.C.F."/>
            <person name="Garavelou S."/>
            <person name="Gordon K.H.J."/>
            <person name="Gunaratna R.T."/>
            <person name="Han Y."/>
            <person name="Hauser F."/>
            <person name="He Y."/>
            <person name="Heidel-Fischer H."/>
            <person name="Hirsh A."/>
            <person name="Hu Y."/>
            <person name="Jiang H."/>
            <person name="Kalra D."/>
            <person name="Klinner C."/>
            <person name="Konig C."/>
            <person name="Kovar C."/>
            <person name="Kroll A.R."/>
            <person name="Kuwar S.S."/>
            <person name="Lee S.L."/>
            <person name="Lehman R."/>
            <person name="Li K."/>
            <person name="Li Z."/>
            <person name="Liang H."/>
            <person name="Lovelace S."/>
            <person name="Lu Z."/>
            <person name="Mansfield J.H."/>
            <person name="McCulloch K.J."/>
            <person name="Mathew T."/>
            <person name="Morton B."/>
            <person name="Muzny D.M."/>
            <person name="Neunemann D."/>
            <person name="Ongeri F."/>
            <person name="Pauchet Y."/>
            <person name="Pu L.L."/>
            <person name="Pyrousis I."/>
            <person name="Rao X.J."/>
            <person name="Redding A."/>
            <person name="Roesel C."/>
            <person name="Sanchez-Gracia A."/>
            <person name="Schaack S."/>
            <person name="Shukla A."/>
            <person name="Tetreau G."/>
            <person name="Wang Y."/>
            <person name="Xiong G.H."/>
            <person name="Traut W."/>
            <person name="Walsh T.K."/>
            <person name="Worley K.C."/>
            <person name="Wu D."/>
            <person name="Wu W."/>
            <person name="Wu Y.Q."/>
            <person name="Zhang X."/>
            <person name="Zou Z."/>
            <person name="Zucker H."/>
            <person name="Briscoe A.D."/>
            <person name="Burmester T."/>
            <person name="Clem R.J."/>
            <person name="Feyereisen R."/>
            <person name="Grimmelikhuijzen C.J.P."/>
            <person name="Hamodrakas S.J."/>
            <person name="Hansson B.S."/>
            <person name="Huguet E."/>
            <person name="Jermiin L.S."/>
            <person name="Lan Q."/>
            <person name="Lehman H.K."/>
            <person name="Lorenzen M."/>
            <person name="Merzendorfer H."/>
            <person name="Michalopoulos I."/>
            <person name="Morton D.B."/>
            <person name="Muthukrishnan S."/>
            <person name="Oakeshott J.G."/>
            <person name="Palmer W."/>
            <person name="Park Y."/>
            <person name="Passarelli A.L."/>
            <person name="Rozas J."/>
            <person name="Schwartz L.M."/>
            <person name="Smith W."/>
            <person name="Southgate A."/>
            <person name="Vilcinskas A."/>
            <person name="Vogt R."/>
            <person name="Wang P."/>
            <person name="Werren J."/>
            <person name="Yu X.Q."/>
            <person name="Zhou J.J."/>
            <person name="Brown S.J."/>
            <person name="Scherer S.E."/>
            <person name="Richards S."/>
            <person name="Blissard G.W."/>
        </authorList>
    </citation>
    <scope>NUCLEOTIDE SEQUENCE</scope>
</reference>
<reference evidence="4" key="3">
    <citation type="submission" date="2020-12" db="EMBL/GenBank/DDBJ databases">
        <authorList>
            <person name="Kanost M."/>
        </authorList>
    </citation>
    <scope>NUCLEOTIDE SEQUENCE</scope>
</reference>
<feature type="domain" description="EF-hand" evidence="2">
    <location>
        <begin position="56"/>
        <end position="91"/>
    </location>
</feature>
<dbReference type="EMBL" id="AJ430670">
    <property type="protein sequence ID" value="CAD23378.1"/>
    <property type="molecule type" value="mRNA"/>
</dbReference>